<dbReference type="NCBIfam" id="NF038076">
    <property type="entry name" value="fam_STM4015"/>
    <property type="match status" value="1"/>
</dbReference>
<feature type="compositionally biased region" description="Basic and acidic residues" evidence="1">
    <location>
        <begin position="305"/>
        <end position="317"/>
    </location>
</feature>
<dbReference type="Proteomes" id="UP000245697">
    <property type="component" value="Unassembled WGS sequence"/>
</dbReference>
<name>A0A316FU60_9ACTN</name>
<dbReference type="AlphaFoldDB" id="A0A316FU60"/>
<dbReference type="OrthoDB" id="9781345at2"/>
<protein>
    <recommendedName>
        <fullName evidence="4">Leucine rich repeat (LRR) protein</fullName>
    </recommendedName>
</protein>
<keyword evidence="3" id="KW-1185">Reference proteome</keyword>
<evidence type="ECO:0000313" key="3">
    <source>
        <dbReference type="Proteomes" id="UP000245697"/>
    </source>
</evidence>
<dbReference type="EMBL" id="QGGR01000001">
    <property type="protein sequence ID" value="PWK52119.1"/>
    <property type="molecule type" value="Genomic_DNA"/>
</dbReference>
<proteinExistence type="predicted"/>
<organism evidence="2 3">
    <name type="scientific">Actinoplanes xinjiangensis</name>
    <dbReference type="NCBI Taxonomy" id="512350"/>
    <lineage>
        <taxon>Bacteria</taxon>
        <taxon>Bacillati</taxon>
        <taxon>Actinomycetota</taxon>
        <taxon>Actinomycetes</taxon>
        <taxon>Micromonosporales</taxon>
        <taxon>Micromonosporaceae</taxon>
        <taxon>Actinoplanes</taxon>
    </lineage>
</organism>
<evidence type="ECO:0008006" key="4">
    <source>
        <dbReference type="Google" id="ProtNLM"/>
    </source>
</evidence>
<feature type="region of interest" description="Disordered" evidence="1">
    <location>
        <begin position="303"/>
        <end position="323"/>
    </location>
</feature>
<reference evidence="2 3" key="1">
    <citation type="submission" date="2018-05" db="EMBL/GenBank/DDBJ databases">
        <title>Genomic Encyclopedia of Archaeal and Bacterial Type Strains, Phase II (KMG-II): from individual species to whole genera.</title>
        <authorList>
            <person name="Goeker M."/>
        </authorList>
    </citation>
    <scope>NUCLEOTIDE SEQUENCE [LARGE SCALE GENOMIC DNA]</scope>
    <source>
        <strain evidence="2 3">DSM 45184</strain>
    </source>
</reference>
<dbReference type="Gene3D" id="3.80.10.10">
    <property type="entry name" value="Ribonuclease Inhibitor"/>
    <property type="match status" value="1"/>
</dbReference>
<dbReference type="RefSeq" id="WP_109588554.1">
    <property type="nucleotide sequence ID" value="NZ_BONA01000020.1"/>
</dbReference>
<dbReference type="SUPFAM" id="SSF52047">
    <property type="entry name" value="RNI-like"/>
    <property type="match status" value="1"/>
</dbReference>
<dbReference type="InterPro" id="IPR047722">
    <property type="entry name" value="STM4015-like"/>
</dbReference>
<evidence type="ECO:0000256" key="1">
    <source>
        <dbReference type="SAM" id="MobiDB-lite"/>
    </source>
</evidence>
<sequence>MDNDDHLSSFAGLPALEYFSGLDVPDPAAVAWRLSWGGLWRDGCPCATCAEDRRQRPEIAGRTCGMDLNGFVEQWGDSATALIISDGDEDEAPDMAGIAAAIARMPRLRALFVGDVIDRQAQVSWIHQGDVTPLLVAAPWLEHLQVRGSEGLEFTGVRHESLRRLIFEGGGLPGGVARAIGASDLPALEHLELWLGTEHYGGSATIVDDLAGVLSGARLPALRRLGLRNAEQADEVAAALASAPVVARLEELDLSLGALSDTGAEALLTGQPLTHLRRLDLAFHFLSDDMAARIDEALPDVDVDTSDRQGADGDTERYISVSE</sequence>
<comment type="caution">
    <text evidence="2">The sequence shown here is derived from an EMBL/GenBank/DDBJ whole genome shotgun (WGS) entry which is preliminary data.</text>
</comment>
<evidence type="ECO:0000313" key="2">
    <source>
        <dbReference type="EMBL" id="PWK52119.1"/>
    </source>
</evidence>
<accession>A0A316FU60</accession>
<dbReference type="InterPro" id="IPR032675">
    <property type="entry name" value="LRR_dom_sf"/>
</dbReference>
<gene>
    <name evidence="2" type="ORF">BC793_101128</name>
</gene>